<comment type="similarity">
    <text evidence="10">Belongs to the adenylate cyclase family. DacA/CdaA subfamily.</text>
</comment>
<organism evidence="12 13">
    <name type="scientific">Orenia metallireducens</name>
    <dbReference type="NCBI Taxonomy" id="1413210"/>
    <lineage>
        <taxon>Bacteria</taxon>
        <taxon>Bacillati</taxon>
        <taxon>Bacillota</taxon>
        <taxon>Clostridia</taxon>
        <taxon>Halanaerobiales</taxon>
        <taxon>Halobacteroidaceae</taxon>
        <taxon>Orenia</taxon>
    </lineage>
</organism>
<dbReference type="PIRSF" id="PIRSF004793">
    <property type="entry name" value="UCP004793"/>
    <property type="match status" value="1"/>
</dbReference>
<dbReference type="Pfam" id="PF19293">
    <property type="entry name" value="CdaA_N"/>
    <property type="match status" value="1"/>
</dbReference>
<reference evidence="13" key="1">
    <citation type="submission" date="2016-07" db="EMBL/GenBank/DDBJ databases">
        <authorList>
            <person name="Florea S."/>
            <person name="Webb J.S."/>
            <person name="Jaromczyk J."/>
            <person name="Schardl C.L."/>
        </authorList>
    </citation>
    <scope>NUCLEOTIDE SEQUENCE [LARGE SCALE GENOMIC DNA]</scope>
    <source>
        <strain evidence="13">Z6</strain>
    </source>
</reference>
<dbReference type="PANTHER" id="PTHR34185:SF1">
    <property type="entry name" value="DIADENYLATE CYCLASE"/>
    <property type="match status" value="1"/>
</dbReference>
<dbReference type="RefSeq" id="WP_068715867.1">
    <property type="nucleotide sequence ID" value="NZ_LWDV01000007.1"/>
</dbReference>
<dbReference type="InterPro" id="IPR014046">
    <property type="entry name" value="C-di-AMP_synthase"/>
</dbReference>
<dbReference type="NCBIfam" id="TIGR00159">
    <property type="entry name" value="diadenylate cyclase CdaA"/>
    <property type="match status" value="1"/>
</dbReference>
<keyword evidence="3 10" id="KW-0808">Transferase</keyword>
<comment type="caution">
    <text evidence="10">Lacks conserved residue(s) required for the propagation of feature annotation.</text>
</comment>
<comment type="subunit">
    <text evidence="10">Probably a homodimer.</text>
</comment>
<dbReference type="GO" id="GO:0005524">
    <property type="term" value="F:ATP binding"/>
    <property type="evidence" value="ECO:0007669"/>
    <property type="project" value="UniProtKB-UniRule"/>
</dbReference>
<evidence type="ECO:0000256" key="3">
    <source>
        <dbReference type="ARBA" id="ARBA00022679"/>
    </source>
</evidence>
<gene>
    <name evidence="10" type="primary">dacA</name>
    <name evidence="12" type="ORF">U472_04305</name>
</gene>
<keyword evidence="2 10" id="KW-1003">Cell membrane</keyword>
<dbReference type="OrthoDB" id="9807385at2"/>
<dbReference type="GO" id="GO:0004016">
    <property type="term" value="F:adenylate cyclase activity"/>
    <property type="evidence" value="ECO:0007669"/>
    <property type="project" value="UniProtKB-UniRule"/>
</dbReference>
<dbReference type="SUPFAM" id="SSF143597">
    <property type="entry name" value="YojJ-like"/>
    <property type="match status" value="1"/>
</dbReference>
<keyword evidence="9 10" id="KW-0472">Membrane</keyword>
<evidence type="ECO:0000256" key="9">
    <source>
        <dbReference type="ARBA" id="ARBA00023136"/>
    </source>
</evidence>
<keyword evidence="4 10" id="KW-0812">Transmembrane</keyword>
<dbReference type="EMBL" id="LWDV01000007">
    <property type="protein sequence ID" value="OCL27780.1"/>
    <property type="molecule type" value="Genomic_DNA"/>
</dbReference>
<dbReference type="Gene3D" id="3.40.1700.10">
    <property type="entry name" value="DNA integrity scanning protein, DisA, N-terminal domain"/>
    <property type="match status" value="1"/>
</dbReference>
<dbReference type="InterPro" id="IPR036888">
    <property type="entry name" value="DNA_integrity_DisA_N_sf"/>
</dbReference>
<accession>A0A1C0ABN6</accession>
<protein>
    <recommendedName>
        <fullName evidence="10">Diadenylate cyclase</fullName>
        <shortName evidence="10">DAC</shortName>
        <ecNumber evidence="10">2.7.7.85</ecNumber>
    </recommendedName>
    <alternativeName>
        <fullName evidence="10">Cyclic-di-AMP synthase</fullName>
        <shortName evidence="10">c-di-AMP synthase</shortName>
    </alternativeName>
</protein>
<proteinExistence type="inferred from homology"/>
<evidence type="ECO:0000256" key="6">
    <source>
        <dbReference type="ARBA" id="ARBA00022741"/>
    </source>
</evidence>
<dbReference type="PANTHER" id="PTHR34185">
    <property type="entry name" value="DIADENYLATE CYCLASE"/>
    <property type="match status" value="1"/>
</dbReference>
<dbReference type="InterPro" id="IPR034701">
    <property type="entry name" value="CdaA"/>
</dbReference>
<evidence type="ECO:0000259" key="11">
    <source>
        <dbReference type="PROSITE" id="PS51794"/>
    </source>
</evidence>
<evidence type="ECO:0000256" key="4">
    <source>
        <dbReference type="ARBA" id="ARBA00022692"/>
    </source>
</evidence>
<keyword evidence="13" id="KW-1185">Reference proteome</keyword>
<dbReference type="InterPro" id="IPR050338">
    <property type="entry name" value="DisA"/>
</dbReference>
<dbReference type="EC" id="2.7.7.85" evidence="10"/>
<dbReference type="FunFam" id="3.40.1700.10:FF:000002">
    <property type="entry name" value="Diadenylate cyclase"/>
    <property type="match status" value="1"/>
</dbReference>
<keyword evidence="6 10" id="KW-0547">Nucleotide-binding</keyword>
<keyword evidence="7 10" id="KW-0067">ATP-binding</keyword>
<dbReference type="InterPro" id="IPR003390">
    <property type="entry name" value="DNA_integrity_scan_DisA_N"/>
</dbReference>
<evidence type="ECO:0000256" key="10">
    <source>
        <dbReference type="HAMAP-Rule" id="MF_01499"/>
    </source>
</evidence>
<name>A0A1C0ABN6_9FIRM</name>
<sequence>MDFDIIILLDVVVTILVSYKFFTLIKETRAIQLLNGVLVLFLIRFASKVLGLKIFNSLLDQIKTLVLIALPVVFQPELRRALEQIGRGKVLNYLIRKDKFKTYIDKLVATVMRLSRDKIGALIVLKRSTGLRDIIDTGVELDAKLSPELLVNIFTPKSPLHDGAVIIDKDRIIAANCLLPLTKDQRLRQSLGTRHRAAIGITEETDAFVVIVSEETGTVSTTYEGKIKYGLDEFTLKEKLFTKFEELEIS</sequence>
<feature type="domain" description="DAC" evidence="11">
    <location>
        <begin position="75"/>
        <end position="233"/>
    </location>
</feature>
<evidence type="ECO:0000313" key="13">
    <source>
        <dbReference type="Proteomes" id="UP000093514"/>
    </source>
</evidence>
<dbReference type="GO" id="GO:0006171">
    <property type="term" value="P:cAMP biosynthetic process"/>
    <property type="evidence" value="ECO:0007669"/>
    <property type="project" value="InterPro"/>
</dbReference>
<evidence type="ECO:0000313" key="12">
    <source>
        <dbReference type="EMBL" id="OCL27780.1"/>
    </source>
</evidence>
<evidence type="ECO:0000256" key="2">
    <source>
        <dbReference type="ARBA" id="ARBA00022475"/>
    </source>
</evidence>
<dbReference type="PROSITE" id="PS51794">
    <property type="entry name" value="DAC"/>
    <property type="match status" value="1"/>
</dbReference>
<dbReference type="InterPro" id="IPR045585">
    <property type="entry name" value="CdaA_N"/>
</dbReference>
<dbReference type="HAMAP" id="MF_01499">
    <property type="entry name" value="DacA"/>
    <property type="match status" value="1"/>
</dbReference>
<dbReference type="GO" id="GO:0106408">
    <property type="term" value="F:diadenylate cyclase activity"/>
    <property type="evidence" value="ECO:0007669"/>
    <property type="project" value="UniProtKB-EC"/>
</dbReference>
<evidence type="ECO:0000256" key="8">
    <source>
        <dbReference type="ARBA" id="ARBA00022989"/>
    </source>
</evidence>
<comment type="function">
    <text evidence="10">Catalyzes the condensation of 2 ATP molecules into cyclic di-AMP (c-di-AMP), a second messenger used to regulate differing processes in different bacteria.</text>
</comment>
<keyword evidence="8 10" id="KW-1133">Transmembrane helix</keyword>
<reference evidence="12 13" key="2">
    <citation type="submission" date="2016-08" db="EMBL/GenBank/DDBJ databases">
        <title>Orenia metallireducens sp. nov. strain Z6, a Novel Metal-reducing Firmicute from the Deep Subsurface.</title>
        <authorList>
            <person name="Maxim B.I."/>
            <person name="Kenneth K."/>
            <person name="Flynn T.M."/>
            <person name="Oloughlin E.J."/>
            <person name="Locke R.A."/>
            <person name="Weber J.R."/>
            <person name="Egan S.M."/>
            <person name="Mackie R.I."/>
            <person name="Cann I.K."/>
        </authorList>
    </citation>
    <scope>NUCLEOTIDE SEQUENCE [LARGE SCALE GENOMIC DNA]</scope>
    <source>
        <strain evidence="12 13">Z6</strain>
    </source>
</reference>
<comment type="caution">
    <text evidence="12">The sequence shown here is derived from an EMBL/GenBank/DDBJ whole genome shotgun (WGS) entry which is preliminary data.</text>
</comment>
<evidence type="ECO:0000256" key="5">
    <source>
        <dbReference type="ARBA" id="ARBA00022695"/>
    </source>
</evidence>
<comment type="catalytic activity">
    <reaction evidence="1 10">
        <text>2 ATP = 3',3'-c-di-AMP + 2 diphosphate</text>
        <dbReference type="Rhea" id="RHEA:35655"/>
        <dbReference type="ChEBI" id="CHEBI:30616"/>
        <dbReference type="ChEBI" id="CHEBI:33019"/>
        <dbReference type="ChEBI" id="CHEBI:71500"/>
        <dbReference type="EC" id="2.7.7.85"/>
    </reaction>
</comment>
<evidence type="ECO:0000256" key="1">
    <source>
        <dbReference type="ARBA" id="ARBA00000877"/>
    </source>
</evidence>
<feature type="transmembrane region" description="Helical" evidence="10">
    <location>
        <begin position="37"/>
        <end position="55"/>
    </location>
</feature>
<evidence type="ECO:0000256" key="7">
    <source>
        <dbReference type="ARBA" id="ARBA00022840"/>
    </source>
</evidence>
<feature type="transmembrane region" description="Helical" evidence="10">
    <location>
        <begin position="6"/>
        <end position="25"/>
    </location>
</feature>
<keyword evidence="5 10" id="KW-0548">Nucleotidyltransferase</keyword>
<dbReference type="Proteomes" id="UP000093514">
    <property type="component" value="Unassembled WGS sequence"/>
</dbReference>
<dbReference type="Pfam" id="PF02457">
    <property type="entry name" value="DAC"/>
    <property type="match status" value="1"/>
</dbReference>
<dbReference type="AlphaFoldDB" id="A0A1C0ABN6"/>